<dbReference type="AlphaFoldDB" id="A0A1F7SKS1"/>
<dbReference type="Gene3D" id="3.90.550.10">
    <property type="entry name" value="Spore Coat Polysaccharide Biosynthesis Protein SpsA, Chain A"/>
    <property type="match status" value="1"/>
</dbReference>
<dbReference type="SUPFAM" id="SSF53448">
    <property type="entry name" value="Nucleotide-diphospho-sugar transferases"/>
    <property type="match status" value="1"/>
</dbReference>
<dbReference type="PANTHER" id="PTHR43179">
    <property type="entry name" value="RHAMNOSYLTRANSFERASE WBBL"/>
    <property type="match status" value="1"/>
</dbReference>
<dbReference type="InterPro" id="IPR001173">
    <property type="entry name" value="Glyco_trans_2-like"/>
</dbReference>
<gene>
    <name evidence="2" type="ORF">A3K55_02760</name>
</gene>
<reference evidence="2 3" key="1">
    <citation type="journal article" date="2016" name="Nat. Commun.">
        <title>Thousands of microbial genomes shed light on interconnected biogeochemical processes in an aquifer system.</title>
        <authorList>
            <person name="Anantharaman K."/>
            <person name="Brown C.T."/>
            <person name="Hug L.A."/>
            <person name="Sharon I."/>
            <person name="Castelle C.J."/>
            <person name="Probst A.J."/>
            <person name="Thomas B.C."/>
            <person name="Singh A."/>
            <person name="Wilkins M.J."/>
            <person name="Karaoz U."/>
            <person name="Brodie E.L."/>
            <person name="Williams K.H."/>
            <person name="Hubbard S.S."/>
            <person name="Banfield J.F."/>
        </authorList>
    </citation>
    <scope>NUCLEOTIDE SEQUENCE [LARGE SCALE GENOMIC DNA]</scope>
</reference>
<name>A0A1F7SKS1_9BACT</name>
<organism evidence="2 3">
    <name type="scientific">Candidatus Shapirobacteria bacterium RBG_13_44_7</name>
    <dbReference type="NCBI Taxonomy" id="1802149"/>
    <lineage>
        <taxon>Bacteria</taxon>
        <taxon>Candidatus Shapironibacteriota</taxon>
    </lineage>
</organism>
<protein>
    <recommendedName>
        <fullName evidence="1">Glycosyltransferase 2-like domain-containing protein</fullName>
    </recommendedName>
</protein>
<proteinExistence type="predicted"/>
<accession>A0A1F7SKS1</accession>
<dbReference type="CDD" id="cd04186">
    <property type="entry name" value="GT_2_like_c"/>
    <property type="match status" value="1"/>
</dbReference>
<dbReference type="PANTHER" id="PTHR43179:SF7">
    <property type="entry name" value="RHAMNOSYLTRANSFERASE WBBL"/>
    <property type="match status" value="1"/>
</dbReference>
<feature type="domain" description="Glycosyltransferase 2-like" evidence="1">
    <location>
        <begin position="7"/>
        <end position="126"/>
    </location>
</feature>
<dbReference type="EMBL" id="MGDJ01000011">
    <property type="protein sequence ID" value="OGL53824.1"/>
    <property type="molecule type" value="Genomic_DNA"/>
</dbReference>
<sequence length="281" mass="32088">MSKPVLSIIVLSYNTAPITLNCLKSILLDKGLKNTPYEIIVVDNASTDDSVSQISHLRIPNLTLIKNKTNFGFAKANNQALKIAQGNYVLFLNSDTIILHSAISQSLDWLCSNPQAVTCTAQLLNSNKSIQPTGGFFPNLLNFLAWFTRLDDLPLINILIPPIHPHSPQFYTHDQFYLSDRQLDWVTGAFLLTRKSILDQVGGFDQDYFMYGEELELCYRIKKKYPDYQTWYLIGPQIIHLGGASSNKKNAISRERDGMVSFFHKHRPHWQYLLVKTLLRR</sequence>
<evidence type="ECO:0000259" key="1">
    <source>
        <dbReference type="Pfam" id="PF00535"/>
    </source>
</evidence>
<dbReference type="Pfam" id="PF00535">
    <property type="entry name" value="Glycos_transf_2"/>
    <property type="match status" value="1"/>
</dbReference>
<comment type="caution">
    <text evidence="2">The sequence shown here is derived from an EMBL/GenBank/DDBJ whole genome shotgun (WGS) entry which is preliminary data.</text>
</comment>
<dbReference type="Proteomes" id="UP000185874">
    <property type="component" value="Unassembled WGS sequence"/>
</dbReference>
<evidence type="ECO:0000313" key="3">
    <source>
        <dbReference type="Proteomes" id="UP000185874"/>
    </source>
</evidence>
<dbReference type="InterPro" id="IPR029044">
    <property type="entry name" value="Nucleotide-diphossugar_trans"/>
</dbReference>
<evidence type="ECO:0000313" key="2">
    <source>
        <dbReference type="EMBL" id="OGL53824.1"/>
    </source>
</evidence>